<dbReference type="InterPro" id="IPR017896">
    <property type="entry name" value="4Fe4S_Fe-S-bd"/>
</dbReference>
<keyword evidence="6" id="KW-0547">Nucleotide-binding</keyword>
<dbReference type="InterPro" id="IPR006212">
    <property type="entry name" value="Furin_repeat"/>
</dbReference>
<evidence type="ECO:0000256" key="11">
    <source>
        <dbReference type="ARBA" id="ARBA00023137"/>
    </source>
</evidence>
<protein>
    <recommendedName>
        <fullName evidence="2">receptor protein-tyrosine kinase</fullName>
        <ecNumber evidence="2">2.7.10.1</ecNumber>
    </recommendedName>
</protein>
<keyword evidence="13" id="KW-0325">Glycoprotein</keyword>
<dbReference type="SUPFAM" id="SSF57184">
    <property type="entry name" value="Growth factor receptor domain"/>
    <property type="match status" value="1"/>
</dbReference>
<evidence type="ECO:0000256" key="2">
    <source>
        <dbReference type="ARBA" id="ARBA00011902"/>
    </source>
</evidence>
<evidence type="ECO:0000256" key="7">
    <source>
        <dbReference type="ARBA" id="ARBA00022777"/>
    </source>
</evidence>
<evidence type="ECO:0000256" key="5">
    <source>
        <dbReference type="ARBA" id="ARBA00022692"/>
    </source>
</evidence>
<dbReference type="PROSITE" id="PS50853">
    <property type="entry name" value="FN3"/>
    <property type="match status" value="2"/>
</dbReference>
<keyword evidence="4" id="KW-0808">Transferase</keyword>
<dbReference type="CDD" id="cd00064">
    <property type="entry name" value="FU"/>
    <property type="match status" value="1"/>
</dbReference>
<dbReference type="PROSITE" id="PS51379">
    <property type="entry name" value="4FE4S_FER_2"/>
    <property type="match status" value="1"/>
</dbReference>
<evidence type="ECO:0000256" key="8">
    <source>
        <dbReference type="ARBA" id="ARBA00022840"/>
    </source>
</evidence>
<keyword evidence="3" id="KW-0597">Phosphoprotein</keyword>
<keyword evidence="18" id="KW-1185">Reference proteome</keyword>
<organism evidence="17 18">
    <name type="scientific">Diploptera punctata</name>
    <name type="common">Pacific beetle cockroach</name>
    <dbReference type="NCBI Taxonomy" id="6984"/>
    <lineage>
        <taxon>Eukaryota</taxon>
        <taxon>Metazoa</taxon>
        <taxon>Ecdysozoa</taxon>
        <taxon>Arthropoda</taxon>
        <taxon>Hexapoda</taxon>
        <taxon>Insecta</taxon>
        <taxon>Pterygota</taxon>
        <taxon>Neoptera</taxon>
        <taxon>Polyneoptera</taxon>
        <taxon>Dictyoptera</taxon>
        <taxon>Blattodea</taxon>
        <taxon>Blaberoidea</taxon>
        <taxon>Blaberidae</taxon>
        <taxon>Diplopterinae</taxon>
        <taxon>Diploptera</taxon>
    </lineage>
</organism>
<evidence type="ECO:0000256" key="12">
    <source>
        <dbReference type="ARBA" id="ARBA00023170"/>
    </source>
</evidence>
<dbReference type="PANTHER" id="PTHR26391:SF18">
    <property type="entry name" value="PROTEIN KINASE RECEPTOR TIE-1, PUTATIVE-RELATED"/>
    <property type="match status" value="1"/>
</dbReference>
<dbReference type="FunFam" id="3.80.20.20:FF:000001">
    <property type="entry name" value="Tyrosine-protein kinase receptor"/>
    <property type="match status" value="1"/>
</dbReference>
<feature type="domain" description="Fibronectin type-III" evidence="15">
    <location>
        <begin position="610"/>
        <end position="713"/>
    </location>
</feature>
<dbReference type="InterPro" id="IPR003961">
    <property type="entry name" value="FN3_dom"/>
</dbReference>
<dbReference type="InterPro" id="IPR013783">
    <property type="entry name" value="Ig-like_fold"/>
</dbReference>
<evidence type="ECO:0000313" key="17">
    <source>
        <dbReference type="EMBL" id="KAJ9594909.1"/>
    </source>
</evidence>
<reference evidence="17" key="1">
    <citation type="journal article" date="2023" name="IScience">
        <title>Live-bearing cockroach genome reveals convergent evolutionary mechanisms linked to viviparity in insects and beyond.</title>
        <authorList>
            <person name="Fouks B."/>
            <person name="Harrison M.C."/>
            <person name="Mikhailova A.A."/>
            <person name="Marchal E."/>
            <person name="English S."/>
            <person name="Carruthers M."/>
            <person name="Jennings E.C."/>
            <person name="Chiamaka E.L."/>
            <person name="Frigard R.A."/>
            <person name="Pippel M."/>
            <person name="Attardo G.M."/>
            <person name="Benoit J.B."/>
            <person name="Bornberg-Bauer E."/>
            <person name="Tobe S.S."/>
        </authorList>
    </citation>
    <scope>NUCLEOTIDE SEQUENCE</scope>
    <source>
        <strain evidence="17">Stay&amp;Tobe</strain>
    </source>
</reference>
<keyword evidence="10" id="KW-0472">Membrane</keyword>
<accession>A0AAD8A9F1</accession>
<dbReference type="InterPro" id="IPR036941">
    <property type="entry name" value="Rcpt_L-dom_sf"/>
</dbReference>
<dbReference type="Proteomes" id="UP001233999">
    <property type="component" value="Unassembled WGS sequence"/>
</dbReference>
<dbReference type="Pfam" id="PF01030">
    <property type="entry name" value="Recep_L_domain"/>
    <property type="match status" value="2"/>
</dbReference>
<keyword evidence="11" id="KW-0829">Tyrosine-protein kinase</keyword>
<sequence length="771" mass="88227">EIHCSQDENSKSSVLCSCTVTVFPNMDTGWQRQRCAVIAVLFLLLMGKASAQLVPHNDISTERKSGVCPSMDIRNRVESFERLSGCRVVEGFVQIVLIDNASESSYANLSFPELREITDYLLLYRMMHLQEIGLYSLTNILRGSVRIEKNPLLCFVDTVDWDLIVKTGQGEYFITGNRSPNECPLCANNNETCMASNKLGPLCWNRSKCQKVCHSQQCYIISNSVCMPNGECCHEFCLGGCTGPAATDCIACRHVLFENRCTRNCPANQFKYLNRRCVSDAECRNITKPRERNYDMRKKPYKPFNDTCVLECPSGYIETEFEPQKYNCTQCSGACRKECPGVSVDSISTAQKMRGCTYIRGSLEIQIRGGKNVVKELEENLNMLEEIEGYLKIVRSFPLISLNFLRNLRVIHGKQLDSRKYAFVLLDNQNLQELWDWDTPERSKPLQILHGRLFFHFNPKLCLYKIEKLKEIANLPDFTDLEVATNSNGDKVACNVTKLQAHVTKTEDTAVIIEWQQFEHYDPRTLLGYVVYYIEAPYRNVTLYDGRDACGGDGWHVEDMNVLTNTTILPHLKPYTQYAFYVKTYTIATERTGAQSQIQYFRTLPSAPSQPKNLDVSPNSSSELLVRWQPPQYANGNVTHYVIVGTELEDTHQSLELRNYCLERTFYLVVSEIIEWMELTSTSRMSSIFIKSFIVIDAGEEANTYFARMTGKKEVQEDKCSCDDKTDKKTKLGENEVQAQIHFEDSLHNLLYIKRPSPNRRKRDLVSVYSV</sequence>
<evidence type="ECO:0000259" key="16">
    <source>
        <dbReference type="PROSITE" id="PS51379"/>
    </source>
</evidence>
<evidence type="ECO:0000256" key="4">
    <source>
        <dbReference type="ARBA" id="ARBA00022679"/>
    </source>
</evidence>
<dbReference type="InterPro" id="IPR000494">
    <property type="entry name" value="Rcpt_L-dom"/>
</dbReference>
<keyword evidence="12" id="KW-0675">Receptor</keyword>
<dbReference type="EMBL" id="JASPKZ010002705">
    <property type="protein sequence ID" value="KAJ9594909.1"/>
    <property type="molecule type" value="Genomic_DNA"/>
</dbReference>
<dbReference type="SUPFAM" id="SSF52058">
    <property type="entry name" value="L domain-like"/>
    <property type="match status" value="2"/>
</dbReference>
<keyword evidence="9" id="KW-1133">Transmembrane helix</keyword>
<feature type="domain" description="Fibronectin type-III" evidence="15">
    <location>
        <begin position="495"/>
        <end position="606"/>
    </location>
</feature>
<dbReference type="EC" id="2.7.10.1" evidence="2"/>
<dbReference type="GO" id="GO:0016020">
    <property type="term" value="C:membrane"/>
    <property type="evidence" value="ECO:0007669"/>
    <property type="project" value="UniProtKB-SubCell"/>
</dbReference>
<comment type="catalytic activity">
    <reaction evidence="14">
        <text>L-tyrosyl-[protein] + ATP = O-phospho-L-tyrosyl-[protein] + ADP + H(+)</text>
        <dbReference type="Rhea" id="RHEA:10596"/>
        <dbReference type="Rhea" id="RHEA-COMP:10136"/>
        <dbReference type="Rhea" id="RHEA-COMP:20101"/>
        <dbReference type="ChEBI" id="CHEBI:15378"/>
        <dbReference type="ChEBI" id="CHEBI:30616"/>
        <dbReference type="ChEBI" id="CHEBI:46858"/>
        <dbReference type="ChEBI" id="CHEBI:61978"/>
        <dbReference type="ChEBI" id="CHEBI:456216"/>
        <dbReference type="EC" id="2.7.10.1"/>
    </reaction>
</comment>
<keyword evidence="7" id="KW-0418">Kinase</keyword>
<keyword evidence="5" id="KW-0812">Transmembrane</keyword>
<dbReference type="InterPro" id="IPR009030">
    <property type="entry name" value="Growth_fac_rcpt_cys_sf"/>
</dbReference>
<dbReference type="InterPro" id="IPR006211">
    <property type="entry name" value="Furin-like_Cys-rich_dom"/>
</dbReference>
<evidence type="ECO:0000256" key="3">
    <source>
        <dbReference type="ARBA" id="ARBA00022553"/>
    </source>
</evidence>
<dbReference type="PANTHER" id="PTHR26391">
    <property type="entry name" value="INACTIVE TYROSINE-PROTEIN KINASE 7"/>
    <property type="match status" value="1"/>
</dbReference>
<evidence type="ECO:0000259" key="15">
    <source>
        <dbReference type="PROSITE" id="PS50853"/>
    </source>
</evidence>
<dbReference type="FunFam" id="2.60.40.10:FF:000087">
    <property type="entry name" value="Tyrosine-protein kinase receptor"/>
    <property type="match status" value="1"/>
</dbReference>
<feature type="non-terminal residue" evidence="17">
    <location>
        <position position="1"/>
    </location>
</feature>
<comment type="subcellular location">
    <subcellularLocation>
        <location evidence="1">Membrane</location>
        <topology evidence="1">Single-pass type I membrane protein</topology>
    </subcellularLocation>
</comment>
<proteinExistence type="predicted"/>
<dbReference type="CDD" id="cd00063">
    <property type="entry name" value="FN3"/>
    <property type="match status" value="2"/>
</dbReference>
<feature type="domain" description="4Fe-4S ferredoxin-type" evidence="16">
    <location>
        <begin position="317"/>
        <end position="349"/>
    </location>
</feature>
<dbReference type="GO" id="GO:0005524">
    <property type="term" value="F:ATP binding"/>
    <property type="evidence" value="ECO:0007669"/>
    <property type="project" value="UniProtKB-KW"/>
</dbReference>
<dbReference type="Pfam" id="PF00757">
    <property type="entry name" value="Furin-like"/>
    <property type="match status" value="1"/>
</dbReference>
<dbReference type="Gene3D" id="2.10.220.10">
    <property type="entry name" value="Hormone Receptor, Insulin-like Growth Factor Receptor 1, Chain A, domain 2"/>
    <property type="match status" value="1"/>
</dbReference>
<reference evidence="17" key="2">
    <citation type="submission" date="2023-05" db="EMBL/GenBank/DDBJ databases">
        <authorList>
            <person name="Fouks B."/>
        </authorList>
    </citation>
    <scope>NUCLEOTIDE SEQUENCE</scope>
    <source>
        <strain evidence="17">Stay&amp;Tobe</strain>
        <tissue evidence="17">Testes</tissue>
    </source>
</reference>
<keyword evidence="8" id="KW-0067">ATP-binding</keyword>
<dbReference type="SMART" id="SM00060">
    <property type="entry name" value="FN3"/>
    <property type="match status" value="2"/>
</dbReference>
<comment type="caution">
    <text evidence="17">The sequence shown here is derived from an EMBL/GenBank/DDBJ whole genome shotgun (WGS) entry which is preliminary data.</text>
</comment>
<dbReference type="SMART" id="SM00261">
    <property type="entry name" value="FU"/>
    <property type="match status" value="1"/>
</dbReference>
<feature type="non-terminal residue" evidence="17">
    <location>
        <position position="771"/>
    </location>
</feature>
<name>A0AAD8A9F1_DIPPU</name>
<gene>
    <name evidence="17" type="ORF">L9F63_013793</name>
</gene>
<dbReference type="InterPro" id="IPR036116">
    <property type="entry name" value="FN3_sf"/>
</dbReference>
<dbReference type="SUPFAM" id="SSF49265">
    <property type="entry name" value="Fibronectin type III"/>
    <property type="match status" value="2"/>
</dbReference>
<evidence type="ECO:0000256" key="9">
    <source>
        <dbReference type="ARBA" id="ARBA00022989"/>
    </source>
</evidence>
<evidence type="ECO:0000313" key="18">
    <source>
        <dbReference type="Proteomes" id="UP001233999"/>
    </source>
</evidence>
<evidence type="ECO:0000256" key="6">
    <source>
        <dbReference type="ARBA" id="ARBA00022741"/>
    </source>
</evidence>
<evidence type="ECO:0000256" key="14">
    <source>
        <dbReference type="ARBA" id="ARBA00051243"/>
    </source>
</evidence>
<evidence type="ECO:0000256" key="10">
    <source>
        <dbReference type="ARBA" id="ARBA00023136"/>
    </source>
</evidence>
<dbReference type="AlphaFoldDB" id="A0AAD8A9F1"/>
<dbReference type="GO" id="GO:0004714">
    <property type="term" value="F:transmembrane receptor protein tyrosine kinase activity"/>
    <property type="evidence" value="ECO:0007669"/>
    <property type="project" value="UniProtKB-EC"/>
</dbReference>
<dbReference type="Gene3D" id="3.80.20.20">
    <property type="entry name" value="Receptor L-domain"/>
    <property type="match status" value="3"/>
</dbReference>
<dbReference type="Gene3D" id="2.60.40.10">
    <property type="entry name" value="Immunoglobulins"/>
    <property type="match status" value="2"/>
</dbReference>
<evidence type="ECO:0000256" key="13">
    <source>
        <dbReference type="ARBA" id="ARBA00023180"/>
    </source>
</evidence>
<evidence type="ECO:0000256" key="1">
    <source>
        <dbReference type="ARBA" id="ARBA00004479"/>
    </source>
</evidence>